<gene>
    <name evidence="2" type="ORF">UO65_5452</name>
</gene>
<dbReference type="PANTHER" id="PTHR30007:SF1">
    <property type="entry name" value="BLR1914 PROTEIN"/>
    <property type="match status" value="1"/>
</dbReference>
<dbReference type="PATRIC" id="fig|909613.9.peg.5449"/>
<dbReference type="GO" id="GO:0006313">
    <property type="term" value="P:DNA transposition"/>
    <property type="evidence" value="ECO:0007669"/>
    <property type="project" value="InterPro"/>
</dbReference>
<dbReference type="GO" id="GO:0003677">
    <property type="term" value="F:DNA binding"/>
    <property type="evidence" value="ECO:0007669"/>
    <property type="project" value="InterPro"/>
</dbReference>
<organism evidence="2 3">
    <name type="scientific">Actinokineospora spheciospongiae</name>
    <dbReference type="NCBI Taxonomy" id="909613"/>
    <lineage>
        <taxon>Bacteria</taxon>
        <taxon>Bacillati</taxon>
        <taxon>Actinomycetota</taxon>
        <taxon>Actinomycetes</taxon>
        <taxon>Pseudonocardiales</taxon>
        <taxon>Pseudonocardiaceae</taxon>
        <taxon>Actinokineospora</taxon>
    </lineage>
</organism>
<dbReference type="AlphaFoldDB" id="W7IRZ6"/>
<keyword evidence="3" id="KW-1185">Reference proteome</keyword>
<name>W7IRZ6_9PSEU</name>
<evidence type="ECO:0000313" key="3">
    <source>
        <dbReference type="Proteomes" id="UP000019277"/>
    </source>
</evidence>
<comment type="caution">
    <text evidence="2">The sequence shown here is derived from an EMBL/GenBank/DDBJ whole genome shotgun (WGS) entry which is preliminary data.</text>
</comment>
<feature type="domain" description="Transposase IS4-like" evidence="1">
    <location>
        <begin position="4"/>
        <end position="102"/>
    </location>
</feature>
<proteinExistence type="predicted"/>
<dbReference type="PANTHER" id="PTHR30007">
    <property type="entry name" value="PHP DOMAIN PROTEIN"/>
    <property type="match status" value="1"/>
</dbReference>
<dbReference type="InterPro" id="IPR002559">
    <property type="entry name" value="Transposase_11"/>
</dbReference>
<evidence type="ECO:0000259" key="1">
    <source>
        <dbReference type="Pfam" id="PF01609"/>
    </source>
</evidence>
<dbReference type="Pfam" id="PF01609">
    <property type="entry name" value="DDE_Tnp_1"/>
    <property type="match status" value="1"/>
</dbReference>
<accession>W7IRZ6</accession>
<dbReference type="GO" id="GO:0004803">
    <property type="term" value="F:transposase activity"/>
    <property type="evidence" value="ECO:0007669"/>
    <property type="project" value="InterPro"/>
</dbReference>
<dbReference type="STRING" id="909613.UO65_5452"/>
<reference evidence="2 3" key="1">
    <citation type="journal article" date="2014" name="Genome Announc.">
        <title>Draft Genome Sequence of the Antitrypanosomally Active Sponge-Associated Bacterium Actinokineospora sp. Strain EG49.</title>
        <authorList>
            <person name="Harjes J."/>
            <person name="Ryu T."/>
            <person name="Abdelmohsen U.R."/>
            <person name="Moitinho-Silva L."/>
            <person name="Horn H."/>
            <person name="Ravasi T."/>
            <person name="Hentschel U."/>
        </authorList>
    </citation>
    <scope>NUCLEOTIDE SEQUENCE [LARGE SCALE GENOMIC DNA]</scope>
    <source>
        <strain evidence="2 3">EG49</strain>
    </source>
</reference>
<evidence type="ECO:0000313" key="2">
    <source>
        <dbReference type="EMBL" id="EWC59236.1"/>
    </source>
</evidence>
<dbReference type="eggNOG" id="COG3293">
    <property type="taxonomic scope" value="Bacteria"/>
</dbReference>
<dbReference type="Proteomes" id="UP000019277">
    <property type="component" value="Unassembled WGS sequence"/>
</dbReference>
<protein>
    <submittedName>
        <fullName evidence="2">Mobile element protein</fullName>
    </submittedName>
</protein>
<sequence length="117" mass="13864">MSAANLNDHLARRTLVRAVPAVRRRGGSRRFRPDKLHADKAYDVKELRRWLIDRGVMVRISRRDIDTSDKLGRYRWVVERTLAWLTNGYRRLSARWERHARNCPGFATFTCFKKPPT</sequence>
<dbReference type="EMBL" id="AYXG01000212">
    <property type="protein sequence ID" value="EWC59236.1"/>
    <property type="molecule type" value="Genomic_DNA"/>
</dbReference>